<keyword evidence="8" id="KW-0677">Repeat</keyword>
<evidence type="ECO:0000259" key="14">
    <source>
        <dbReference type="PROSITE" id="PS51672"/>
    </source>
</evidence>
<dbReference type="InterPro" id="IPR045865">
    <property type="entry name" value="ACT-like_dom_sf"/>
</dbReference>
<dbReference type="Gene3D" id="3.40.50.1100">
    <property type="match status" value="2"/>
</dbReference>
<keyword evidence="16" id="KW-1185">Reference proteome</keyword>
<dbReference type="UniPathway" id="UPA00047">
    <property type="reaction ID" value="UER00054"/>
</dbReference>
<dbReference type="GO" id="GO:0030170">
    <property type="term" value="F:pyridoxal phosphate binding"/>
    <property type="evidence" value="ECO:0007669"/>
    <property type="project" value="InterPro"/>
</dbReference>
<comment type="subunit">
    <text evidence="5 13">Homotetramer.</text>
</comment>
<dbReference type="GO" id="GO:0006567">
    <property type="term" value="P:L-threonine catabolic process"/>
    <property type="evidence" value="ECO:0007669"/>
    <property type="project" value="TreeGrafter"/>
</dbReference>
<dbReference type="FunFam" id="3.40.1020.10:FF:000001">
    <property type="entry name" value="L-threonine dehydratase"/>
    <property type="match status" value="1"/>
</dbReference>
<feature type="domain" description="ACT-like" evidence="14">
    <location>
        <begin position="424"/>
        <end position="495"/>
    </location>
</feature>
<protein>
    <recommendedName>
        <fullName evidence="13">L-threonine dehydratase</fullName>
        <ecNumber evidence="13">4.3.1.19</ecNumber>
    </recommendedName>
    <alternativeName>
        <fullName evidence="13">Threonine deaminase</fullName>
    </alternativeName>
</protein>
<dbReference type="InterPro" id="IPR038110">
    <property type="entry name" value="TD_ACT-like_sf"/>
</dbReference>
<dbReference type="PATRIC" id="fig|765912.4.peg.1150"/>
<dbReference type="NCBIfam" id="NF009130">
    <property type="entry name" value="PRK12483.1"/>
    <property type="match status" value="1"/>
</dbReference>
<dbReference type="HOGENOM" id="CLU_021152_6_0_6"/>
<feature type="domain" description="ACT-like" evidence="14">
    <location>
        <begin position="329"/>
        <end position="401"/>
    </location>
</feature>
<evidence type="ECO:0000256" key="3">
    <source>
        <dbReference type="ARBA" id="ARBA00004810"/>
    </source>
</evidence>
<dbReference type="RefSeq" id="WP_015280131.1">
    <property type="nucleotide sequence ID" value="NC_019940.1"/>
</dbReference>
<evidence type="ECO:0000313" key="16">
    <source>
        <dbReference type="Proteomes" id="UP000010816"/>
    </source>
</evidence>
<evidence type="ECO:0000256" key="7">
    <source>
        <dbReference type="ARBA" id="ARBA00022624"/>
    </source>
</evidence>
<evidence type="ECO:0000256" key="13">
    <source>
        <dbReference type="RuleBase" id="RU362012"/>
    </source>
</evidence>
<dbReference type="PROSITE" id="PS51672">
    <property type="entry name" value="ACT_LIKE"/>
    <property type="match status" value="2"/>
</dbReference>
<reference evidence="15 16" key="1">
    <citation type="submission" date="2011-09" db="EMBL/GenBank/DDBJ databases">
        <title>Complete sequence of chromosome of Thioflavicoccus mobilis 8321.</title>
        <authorList>
            <consortium name="US DOE Joint Genome Institute"/>
            <person name="Lucas S."/>
            <person name="Han J."/>
            <person name="Lapidus A."/>
            <person name="Cheng J.-F."/>
            <person name="Goodwin L."/>
            <person name="Pitluck S."/>
            <person name="Peters L."/>
            <person name="Ovchinnikova G."/>
            <person name="Lu M."/>
            <person name="Detter J.C."/>
            <person name="Han C."/>
            <person name="Tapia R."/>
            <person name="Land M."/>
            <person name="Hauser L."/>
            <person name="Kyrpides N."/>
            <person name="Ivanova N."/>
            <person name="Pagani I."/>
            <person name="Vogl K."/>
            <person name="Liu Z."/>
            <person name="Imhoff J."/>
            <person name="Thiel V."/>
            <person name="Frigaard N.-U."/>
            <person name="Bryant D."/>
            <person name="Woyke T."/>
        </authorList>
    </citation>
    <scope>NUCLEOTIDE SEQUENCE [LARGE SCALE GENOMIC DNA]</scope>
    <source>
        <strain evidence="15 16">8321</strain>
    </source>
</reference>
<dbReference type="InterPro" id="IPR001721">
    <property type="entry name" value="TD_ACT-like"/>
</dbReference>
<dbReference type="Gene3D" id="3.40.1020.10">
    <property type="entry name" value="Biosynthetic Threonine Deaminase, Domain 3"/>
    <property type="match status" value="1"/>
</dbReference>
<dbReference type="PANTHER" id="PTHR48078:SF11">
    <property type="entry name" value="THREONINE DEHYDRATASE, MITOCHONDRIAL"/>
    <property type="match status" value="1"/>
</dbReference>
<evidence type="ECO:0000256" key="12">
    <source>
        <dbReference type="ARBA" id="ARBA00025527"/>
    </source>
</evidence>
<evidence type="ECO:0000256" key="10">
    <source>
        <dbReference type="ARBA" id="ARBA00023239"/>
    </source>
</evidence>
<dbReference type="CDD" id="cd01562">
    <property type="entry name" value="Thr-dehyd"/>
    <property type="match status" value="1"/>
</dbReference>
<dbReference type="GO" id="GO:0006565">
    <property type="term" value="P:L-serine catabolic process"/>
    <property type="evidence" value="ECO:0007669"/>
    <property type="project" value="TreeGrafter"/>
</dbReference>
<dbReference type="Pfam" id="PF00291">
    <property type="entry name" value="PALP"/>
    <property type="match status" value="1"/>
</dbReference>
<keyword evidence="11 13" id="KW-0100">Branched-chain amino acid biosynthesis</keyword>
<comment type="function">
    <text evidence="12 13">Catalyzes the anaerobic formation of alpha-ketobutyrate and ammonia from threonine in a two-step reaction. The first step involved a dehydration of threonine and a production of enamine intermediates (aminocrotonate), which tautomerizes to its imine form (iminobutyrate). Both intermediates are unstable and short-lived. The second step is the nonenzymatic hydrolysis of the enamine/imine intermediates to form 2-ketobutyrate and free ammonia. In the low water environment of the cell, the second step is accelerated by RidA.</text>
</comment>
<evidence type="ECO:0000256" key="11">
    <source>
        <dbReference type="ARBA" id="ARBA00023304"/>
    </source>
</evidence>
<name>U3GLE8_9GAMM</name>
<keyword evidence="9 13" id="KW-0663">Pyridoxal phosphate</keyword>
<organism evidence="15 16">
    <name type="scientific">Thioflavicoccus mobilis 8321</name>
    <dbReference type="NCBI Taxonomy" id="765912"/>
    <lineage>
        <taxon>Bacteria</taxon>
        <taxon>Pseudomonadati</taxon>
        <taxon>Pseudomonadota</taxon>
        <taxon>Gammaproteobacteria</taxon>
        <taxon>Chromatiales</taxon>
        <taxon>Chromatiaceae</taxon>
        <taxon>Thioflavicoccus</taxon>
    </lineage>
</organism>
<evidence type="ECO:0000256" key="8">
    <source>
        <dbReference type="ARBA" id="ARBA00022737"/>
    </source>
</evidence>
<dbReference type="InterPro" id="IPR001926">
    <property type="entry name" value="TrpB-like_PALP"/>
</dbReference>
<dbReference type="NCBIfam" id="NF006674">
    <property type="entry name" value="PRK09224.1"/>
    <property type="match status" value="1"/>
</dbReference>
<dbReference type="InterPro" id="IPR000634">
    <property type="entry name" value="Ser/Thr_deHydtase_PyrdxlP-BS"/>
</dbReference>
<dbReference type="InterPro" id="IPR036052">
    <property type="entry name" value="TrpB-like_PALP_sf"/>
</dbReference>
<evidence type="ECO:0000256" key="6">
    <source>
        <dbReference type="ARBA" id="ARBA00022605"/>
    </source>
</evidence>
<dbReference type="GO" id="GO:0004794">
    <property type="term" value="F:threonine deaminase activity"/>
    <property type="evidence" value="ECO:0007669"/>
    <property type="project" value="UniProtKB-UniRule"/>
</dbReference>
<comment type="catalytic activity">
    <reaction evidence="1 13">
        <text>L-threonine = 2-oxobutanoate + NH4(+)</text>
        <dbReference type="Rhea" id="RHEA:22108"/>
        <dbReference type="ChEBI" id="CHEBI:16763"/>
        <dbReference type="ChEBI" id="CHEBI:28938"/>
        <dbReference type="ChEBI" id="CHEBI:57926"/>
        <dbReference type="EC" id="4.3.1.19"/>
    </reaction>
</comment>
<dbReference type="GO" id="GO:0009097">
    <property type="term" value="P:isoleucine biosynthetic process"/>
    <property type="evidence" value="ECO:0007669"/>
    <property type="project" value="UniProtKB-UniRule"/>
</dbReference>
<accession>U3GLE8</accession>
<dbReference type="Pfam" id="PF00585">
    <property type="entry name" value="Thr_dehydrat_C"/>
    <property type="match status" value="2"/>
</dbReference>
<evidence type="ECO:0000256" key="4">
    <source>
        <dbReference type="ARBA" id="ARBA00010869"/>
    </source>
</evidence>
<evidence type="ECO:0000313" key="15">
    <source>
        <dbReference type="EMBL" id="AGA89987.1"/>
    </source>
</evidence>
<dbReference type="EC" id="4.3.1.19" evidence="13"/>
<dbReference type="PANTHER" id="PTHR48078">
    <property type="entry name" value="THREONINE DEHYDRATASE, MITOCHONDRIAL-RELATED"/>
    <property type="match status" value="1"/>
</dbReference>
<keyword evidence="7 13" id="KW-0412">Isoleucine biosynthesis</keyword>
<evidence type="ECO:0000256" key="5">
    <source>
        <dbReference type="ARBA" id="ARBA00011881"/>
    </source>
</evidence>
<evidence type="ECO:0000256" key="2">
    <source>
        <dbReference type="ARBA" id="ARBA00001933"/>
    </source>
</evidence>
<dbReference type="KEGG" id="tmb:Thimo_1188"/>
<comment type="similarity">
    <text evidence="4 13">Belongs to the serine/threonine dehydratase family.</text>
</comment>
<proteinExistence type="inferred from homology"/>
<dbReference type="NCBIfam" id="TIGR01124">
    <property type="entry name" value="ilvA_2Cterm"/>
    <property type="match status" value="1"/>
</dbReference>
<dbReference type="InterPro" id="IPR005787">
    <property type="entry name" value="Thr_deHydtase_biosynth"/>
</dbReference>
<dbReference type="InterPro" id="IPR050147">
    <property type="entry name" value="Ser/Thr_Dehydratase"/>
</dbReference>
<dbReference type="OrthoDB" id="9811476at2"/>
<dbReference type="SUPFAM" id="SSF53686">
    <property type="entry name" value="Tryptophan synthase beta subunit-like PLP-dependent enzymes"/>
    <property type="match status" value="1"/>
</dbReference>
<evidence type="ECO:0000256" key="9">
    <source>
        <dbReference type="ARBA" id="ARBA00022898"/>
    </source>
</evidence>
<dbReference type="CDD" id="cd04907">
    <property type="entry name" value="ACT_ThrD-I_2"/>
    <property type="match status" value="1"/>
</dbReference>
<sequence length="513" mass="56361">MPVSYIERILRARVYDVAVETPLSRAELLSRRLGNAVYLKREDLQPVFSFKLRGAYNKLFHLDEATRAGGVIAASAGNHAQGVALGASRLGIEATIVMPRTTPLIKAQAVRRLGAKAVLQGDSYDEAYAHARSLAEERGLTFIHPFDDPDVIAGQGTIAMEILRQHPQPPHAIFVPVGGGGLIAGVAAYVKYVYPQVRVIGVEPEEAPTLAQALAAGRPVTLGRVGLFADGVAVRRIGEETFRVARETVDEVVLVSSDELCAAIKDIFDDTRGIAEPAGALAVAGLKRYVQTRGISGQSLIAIESGANINFDRLRHVAERAELGERREALLAVEIPERPGSFHSFCRTLGRRQITEFNYRFADPRRAQVFVGVELGGGDQERADLIARLESKGLTVTDMTENETAKLHIRYMVGGHAPGLEDERLIRFEFPERPGALLDFLAGLGRRWNISLFHYRNHGAAYGRVLIGVQVPEQQRSELGQQLDALGYRYWEETDNPAYRLFANGRESPNEGR</sequence>
<dbReference type="STRING" id="765912.Thimo_1188"/>
<dbReference type="CDD" id="cd04906">
    <property type="entry name" value="ACT_ThrD-I_1"/>
    <property type="match status" value="1"/>
</dbReference>
<dbReference type="SUPFAM" id="SSF55021">
    <property type="entry name" value="ACT-like"/>
    <property type="match status" value="2"/>
</dbReference>
<gene>
    <name evidence="13" type="primary">ilvA</name>
    <name evidence="15" type="ORF">Thimo_1188</name>
</gene>
<comment type="cofactor">
    <cofactor evidence="2 13">
        <name>pyridoxal 5'-phosphate</name>
        <dbReference type="ChEBI" id="CHEBI:597326"/>
    </cofactor>
</comment>
<dbReference type="AlphaFoldDB" id="U3GLE8"/>
<evidence type="ECO:0000256" key="1">
    <source>
        <dbReference type="ARBA" id="ARBA00001274"/>
    </source>
</evidence>
<dbReference type="eggNOG" id="COG1171">
    <property type="taxonomic scope" value="Bacteria"/>
</dbReference>
<dbReference type="EMBL" id="CP003051">
    <property type="protein sequence ID" value="AGA89987.1"/>
    <property type="molecule type" value="Genomic_DNA"/>
</dbReference>
<keyword evidence="10 13" id="KW-0456">Lyase</keyword>
<comment type="pathway">
    <text evidence="3 13">Amino-acid biosynthesis; L-isoleucine biosynthesis; 2-oxobutanoate from L-threonine: step 1/1.</text>
</comment>
<dbReference type="Proteomes" id="UP000010816">
    <property type="component" value="Chromosome"/>
</dbReference>
<keyword evidence="6 13" id="KW-0028">Amino-acid biosynthesis</keyword>
<dbReference type="PROSITE" id="PS00165">
    <property type="entry name" value="DEHYDRATASE_SER_THR"/>
    <property type="match status" value="1"/>
</dbReference>
<dbReference type="FunFam" id="3.40.50.1100:FF:000008">
    <property type="entry name" value="L-threonine dehydratase"/>
    <property type="match status" value="1"/>
</dbReference>
<dbReference type="GO" id="GO:0003941">
    <property type="term" value="F:L-serine ammonia-lyase activity"/>
    <property type="evidence" value="ECO:0007669"/>
    <property type="project" value="TreeGrafter"/>
</dbReference>